<comment type="similarity">
    <text evidence="4">Belongs to the LapB family.</text>
</comment>
<dbReference type="NCBIfam" id="NF008757">
    <property type="entry name" value="PRK11788.1-5"/>
    <property type="match status" value="1"/>
</dbReference>
<proteinExistence type="inferred from homology"/>
<feature type="binding site" evidence="4">
    <location>
        <position position="357"/>
    </location>
    <ligand>
        <name>Fe cation</name>
        <dbReference type="ChEBI" id="CHEBI:24875"/>
    </ligand>
</feature>
<comment type="caution">
    <text evidence="7">The sequence shown here is derived from an EMBL/GenBank/DDBJ whole genome shotgun (WGS) entry which is preliminary data.</text>
</comment>
<dbReference type="Pfam" id="PF13432">
    <property type="entry name" value="TPR_16"/>
    <property type="match status" value="1"/>
</dbReference>
<feature type="domain" description="LapB rubredoxin metal binding" evidence="6">
    <location>
        <begin position="355"/>
        <end position="382"/>
    </location>
</feature>
<dbReference type="InterPro" id="IPR019734">
    <property type="entry name" value="TPR_rpt"/>
</dbReference>
<feature type="repeat" description="TPR" evidence="5">
    <location>
        <begin position="180"/>
        <end position="213"/>
    </location>
</feature>
<keyword evidence="8" id="KW-1185">Reference proteome</keyword>
<dbReference type="AlphaFoldDB" id="A0A4U1B5Y3"/>
<organism evidence="7 8">
    <name type="scientific">Thalassotalea mangrovi</name>
    <dbReference type="NCBI Taxonomy" id="2572245"/>
    <lineage>
        <taxon>Bacteria</taxon>
        <taxon>Pseudomonadati</taxon>
        <taxon>Pseudomonadota</taxon>
        <taxon>Gammaproteobacteria</taxon>
        <taxon>Alteromonadales</taxon>
        <taxon>Colwelliaceae</taxon>
        <taxon>Thalassotalea</taxon>
    </lineage>
</organism>
<feature type="binding site" evidence="4">
    <location>
        <position position="371"/>
    </location>
    <ligand>
        <name>Fe cation</name>
        <dbReference type="ChEBI" id="CHEBI:24875"/>
    </ligand>
</feature>
<dbReference type="OrthoDB" id="507476at2"/>
<evidence type="ECO:0000256" key="1">
    <source>
        <dbReference type="ARBA" id="ARBA00022723"/>
    </source>
</evidence>
<evidence type="ECO:0000313" key="7">
    <source>
        <dbReference type="EMBL" id="TKB45909.1"/>
    </source>
</evidence>
<comment type="function">
    <text evidence="4">Modulates cellular lipopolysaccharide (LPS) levels by regulating LpxC, which is involved in lipid A biosynthesis. May act by modulating the proteolytic activity of FtsH towards LpxC. May also coordinate assembly of proteins involved in LPS synthesis at the plasma membrane.</text>
</comment>
<keyword evidence="3 4" id="KW-0802">TPR repeat</keyword>
<keyword evidence="1 4" id="KW-0479">Metal-binding</keyword>
<reference evidence="7 8" key="1">
    <citation type="submission" date="2019-04" db="EMBL/GenBank/DDBJ databases">
        <title>Thalassotalea guangxiensis sp. nov., isolated from sediment of the coastal wetland.</title>
        <authorList>
            <person name="Zheng S."/>
            <person name="Zhang D."/>
        </authorList>
    </citation>
    <scope>NUCLEOTIDE SEQUENCE [LARGE SCALE GENOMIC DNA]</scope>
    <source>
        <strain evidence="7 8">ZS-4</strain>
    </source>
</reference>
<evidence type="ECO:0000256" key="5">
    <source>
        <dbReference type="PROSITE-ProRule" id="PRU00339"/>
    </source>
</evidence>
<name>A0A4U1B5Y3_9GAMM</name>
<comment type="subcellular location">
    <subcellularLocation>
        <location evidence="4">Cell inner membrane</location>
        <topology evidence="4">Single-pass membrane protein</topology>
        <orientation evidence="4">Cytoplasmic side</orientation>
    </subcellularLocation>
</comment>
<evidence type="ECO:0000256" key="3">
    <source>
        <dbReference type="ARBA" id="ARBA00022803"/>
    </source>
</evidence>
<dbReference type="SUPFAM" id="SSF48452">
    <property type="entry name" value="TPR-like"/>
    <property type="match status" value="2"/>
</dbReference>
<keyword evidence="2 4" id="KW-0677">Repeat</keyword>
<keyword evidence="4" id="KW-0408">Iron</keyword>
<dbReference type="GO" id="GO:0009898">
    <property type="term" value="C:cytoplasmic side of plasma membrane"/>
    <property type="evidence" value="ECO:0007669"/>
    <property type="project" value="UniProtKB-UniRule"/>
</dbReference>
<gene>
    <name evidence="4 7" type="primary">lapB</name>
    <name evidence="7" type="ORF">E8M12_06585</name>
</gene>
<keyword evidence="4" id="KW-0812">Transmembrane</keyword>
<keyword evidence="4" id="KW-0472">Membrane</keyword>
<dbReference type="PANTHER" id="PTHR45586:SF1">
    <property type="entry name" value="LIPOPOLYSACCHARIDE ASSEMBLY PROTEIN B"/>
    <property type="match status" value="1"/>
</dbReference>
<dbReference type="RefSeq" id="WP_136735304.1">
    <property type="nucleotide sequence ID" value="NZ_SWDB01000011.1"/>
</dbReference>
<keyword evidence="4" id="KW-0997">Cell inner membrane</keyword>
<accession>A0A4U1B5Y3</accession>
<evidence type="ECO:0000256" key="2">
    <source>
        <dbReference type="ARBA" id="ARBA00022737"/>
    </source>
</evidence>
<feature type="binding site" evidence="4">
    <location>
        <position position="374"/>
    </location>
    <ligand>
        <name>Fe cation</name>
        <dbReference type="ChEBI" id="CHEBI:24875"/>
    </ligand>
</feature>
<dbReference type="InterPro" id="IPR041166">
    <property type="entry name" value="Rubredoxin_2"/>
</dbReference>
<feature type="topological domain" description="Cytoplasmic" evidence="4">
    <location>
        <begin position="21"/>
        <end position="389"/>
    </location>
</feature>
<dbReference type="Pfam" id="PF18073">
    <property type="entry name" value="Zn_ribbon_LapB"/>
    <property type="match status" value="1"/>
</dbReference>
<dbReference type="GO" id="GO:0005506">
    <property type="term" value="F:iron ion binding"/>
    <property type="evidence" value="ECO:0007669"/>
    <property type="project" value="UniProtKB-UniRule"/>
</dbReference>
<dbReference type="InterPro" id="IPR051012">
    <property type="entry name" value="CellSynth/LPSAsmb/PSIAsmb"/>
</dbReference>
<dbReference type="GO" id="GO:0046890">
    <property type="term" value="P:regulation of lipid biosynthetic process"/>
    <property type="evidence" value="ECO:0007669"/>
    <property type="project" value="UniProtKB-UniRule"/>
</dbReference>
<feature type="binding site" evidence="4">
    <location>
        <position position="360"/>
    </location>
    <ligand>
        <name>Fe cation</name>
        <dbReference type="ChEBI" id="CHEBI:24875"/>
    </ligand>
</feature>
<dbReference type="PANTHER" id="PTHR45586">
    <property type="entry name" value="TPR REPEAT-CONTAINING PROTEIN PA4667"/>
    <property type="match status" value="1"/>
</dbReference>
<sequence length="389" mass="45501">MFELLFLLLPVAVGYGWFMGRNSIKQKDQTAKESLSIKYSTGLNYLLSNQQDKAIEYLLEALKHEDDTVEAHFAMANLFRRRGELDRALKVHEYLIRQPMLSDQEKQQAAFELGRDFHSAGLFDRAEKMFLKLIKTDTYAVKALSYLLQIYLSTKDWQKGLSLEKAIRKSGDKKLMHSLANFYCELAELAMQEDEYIKELELLQHALDLNPNSSRAKVTMAKVYENSQQYNEACQCYQEIFLQDQEFFPDVIDRMRACYMKSDHQDEFYPFIKSVFEKTGSSTALITYLDYLQENFSSQQAVEYLLSALHRRPTIRGFKHFVKMQINEENQQTQQESLDVIKELVTAYLKLRPRYSCRNCGFNSGVHYWSCPSCHDWEQIKPVRGLEGE</sequence>
<dbReference type="GO" id="GO:0008653">
    <property type="term" value="P:lipopolysaccharide metabolic process"/>
    <property type="evidence" value="ECO:0007669"/>
    <property type="project" value="InterPro"/>
</dbReference>
<dbReference type="EMBL" id="SWDB01000011">
    <property type="protein sequence ID" value="TKB45909.1"/>
    <property type="molecule type" value="Genomic_DNA"/>
</dbReference>
<keyword evidence="4" id="KW-1133">Transmembrane helix</keyword>
<evidence type="ECO:0000256" key="4">
    <source>
        <dbReference type="HAMAP-Rule" id="MF_00994"/>
    </source>
</evidence>
<dbReference type="PROSITE" id="PS50005">
    <property type="entry name" value="TPR"/>
    <property type="match status" value="1"/>
</dbReference>
<dbReference type="Proteomes" id="UP000307999">
    <property type="component" value="Unassembled WGS sequence"/>
</dbReference>
<dbReference type="InterPro" id="IPR011990">
    <property type="entry name" value="TPR-like_helical_dom_sf"/>
</dbReference>
<evidence type="ECO:0000259" key="6">
    <source>
        <dbReference type="Pfam" id="PF18073"/>
    </source>
</evidence>
<dbReference type="SMART" id="SM00028">
    <property type="entry name" value="TPR"/>
    <property type="match status" value="4"/>
</dbReference>
<dbReference type="HAMAP" id="MF_00994">
    <property type="entry name" value="LPS_assembly_LapB"/>
    <property type="match status" value="1"/>
</dbReference>
<dbReference type="Gene3D" id="1.25.40.10">
    <property type="entry name" value="Tetratricopeptide repeat domain"/>
    <property type="match status" value="1"/>
</dbReference>
<keyword evidence="4" id="KW-1003">Cell membrane</keyword>
<protein>
    <recommendedName>
        <fullName evidence="4">Lipopolysaccharide assembly protein B</fullName>
    </recommendedName>
</protein>
<dbReference type="InterPro" id="IPR030865">
    <property type="entry name" value="LapB"/>
</dbReference>
<evidence type="ECO:0000313" key="8">
    <source>
        <dbReference type="Proteomes" id="UP000307999"/>
    </source>
</evidence>